<gene>
    <name evidence="2" type="ORF">SAMN05421680_13012</name>
    <name evidence="1" type="ORF">Xmau_04176</name>
</gene>
<dbReference type="AlphaFoldDB" id="A0A1I3WWP0"/>
<evidence type="ECO:0000313" key="2">
    <source>
        <dbReference type="EMBL" id="SFK11753.1"/>
    </source>
</evidence>
<dbReference type="Proteomes" id="UP000224607">
    <property type="component" value="Unassembled WGS sequence"/>
</dbReference>
<proteinExistence type="predicted"/>
<evidence type="ECO:0000313" key="4">
    <source>
        <dbReference type="Proteomes" id="UP000224607"/>
    </source>
</evidence>
<keyword evidence="4" id="KW-1185">Reference proteome</keyword>
<name>A0A1I3WWP0_9GAMM</name>
<evidence type="ECO:0000313" key="1">
    <source>
        <dbReference type="EMBL" id="PHM36638.1"/>
    </source>
</evidence>
<organism evidence="2 3">
    <name type="scientific">Xenorhabdus mauleonii</name>
    <dbReference type="NCBI Taxonomy" id="351675"/>
    <lineage>
        <taxon>Bacteria</taxon>
        <taxon>Pseudomonadati</taxon>
        <taxon>Pseudomonadota</taxon>
        <taxon>Gammaproteobacteria</taxon>
        <taxon>Enterobacterales</taxon>
        <taxon>Morganellaceae</taxon>
        <taxon>Xenorhabdus</taxon>
    </lineage>
</organism>
<dbReference type="EMBL" id="FORG01000030">
    <property type="protein sequence ID" value="SFK11753.1"/>
    <property type="molecule type" value="Genomic_DNA"/>
</dbReference>
<reference evidence="3" key="1">
    <citation type="submission" date="2016-10" db="EMBL/GenBank/DDBJ databases">
        <authorList>
            <person name="Varghese N."/>
            <person name="Submissions S."/>
        </authorList>
    </citation>
    <scope>NUCLEOTIDE SEQUENCE [LARGE SCALE GENOMIC DNA]</scope>
    <source>
        <strain evidence="3">DSM 17908</strain>
    </source>
</reference>
<reference evidence="1 4" key="3">
    <citation type="journal article" date="2017" name="Nat. Microbiol.">
        <title>Natural product diversity associated with the nematode symbionts Photorhabdus and Xenorhabdus.</title>
        <authorList>
            <person name="Tobias N.J."/>
            <person name="Wolff H."/>
            <person name="Djahanschiri B."/>
            <person name="Grundmann F."/>
            <person name="Kronenwerth M."/>
            <person name="Shi Y.M."/>
            <person name="Simonyi S."/>
            <person name="Grun P."/>
            <person name="Shapiro-Ilan D."/>
            <person name="Pidot S.J."/>
            <person name="Stinear T.P."/>
            <person name="Ebersberger I."/>
            <person name="Bode H.B."/>
        </authorList>
    </citation>
    <scope>NUCLEOTIDE SEQUENCE [LARGE SCALE GENOMIC DNA]</scope>
    <source>
        <strain evidence="1 4">DSM 17908</strain>
    </source>
</reference>
<accession>A0A1I3WWP0</accession>
<protein>
    <submittedName>
        <fullName evidence="2">Uncharacterized protein</fullName>
    </submittedName>
</protein>
<sequence>MPATAFYLAITYLFFALDKRRNMPTAINVEPSKVHQGLHRHKRNE</sequence>
<dbReference type="EMBL" id="NITY01000026">
    <property type="protein sequence ID" value="PHM36638.1"/>
    <property type="molecule type" value="Genomic_DNA"/>
</dbReference>
<reference evidence="2" key="2">
    <citation type="submission" date="2016-10" db="EMBL/GenBank/DDBJ databases">
        <authorList>
            <person name="de Groot N.N."/>
        </authorList>
    </citation>
    <scope>NUCLEOTIDE SEQUENCE [LARGE SCALE GENOMIC DNA]</scope>
    <source>
        <strain evidence="2">DSM 17908</strain>
    </source>
</reference>
<dbReference type="STRING" id="351675.SAMN05421680_13012"/>
<dbReference type="Proteomes" id="UP000198919">
    <property type="component" value="Unassembled WGS sequence"/>
</dbReference>
<evidence type="ECO:0000313" key="3">
    <source>
        <dbReference type="Proteomes" id="UP000198919"/>
    </source>
</evidence>